<sequence length="605" mass="66009">MILVSMGSYLDKPETTKKSAFDENEFLEVGSSSMQGWRINQEDAHNSILNFNGENVSFFGLYDGHGGAEVADYCSRKLPEFLKQLQSFNDKDYENALKEAFMGFDAVLLKEDVIEELKQIAKSNPDYDASEPEDAEDEETAEEIIGLHEEANMSLSEVLKKYKNGTDANKAGKKSEARPVAGGSSSSQCPTSSSSSSTSSKPVKNNTDNEQTASHSSENQVTSSSSAEANPSPTSTQQVDEKLDDNEPQSSGSSSSSSAPLNGQIGSSTTSTANINSITSNAENAPESSSSAKPSKRERNLTDSADSTTEEDTDDDEEDKTFAAKLKKKQSQNTEESSDDDEDFEEEEVEDEEMSGEEEEDDEDHLDDMFMNTMETGPGKQSGCTAVVAVLDGCDLYVANAGDSRCVLCRNGRVIEMTADHKPEDDTEFQRIKKAGGRVTLDGRVNGGLNLSRAIGDHGYKNNKSLPPEEQMITAMPDLKKITLEPEDDFMILACDGIWNYMSNEEVVGFVKERINSNKSLTAICEELFDNCLAPNTLGDGTGCDNMTAIIVKFKDTIFKKGPAKVTCKRTFENENEVQSTESEPCDKKQKIDEEIAPSTVDTSN</sequence>
<accession>A0A9J6BUX5</accession>
<keyword evidence="13" id="KW-1185">Reference proteome</keyword>
<keyword evidence="7 9" id="KW-0904">Protein phosphatase</keyword>
<evidence type="ECO:0000256" key="2">
    <source>
        <dbReference type="ARBA" id="ARBA00006702"/>
    </source>
</evidence>
<dbReference type="OrthoDB" id="10264738at2759"/>
<evidence type="ECO:0000256" key="9">
    <source>
        <dbReference type="RuleBase" id="RU003465"/>
    </source>
</evidence>
<evidence type="ECO:0000256" key="8">
    <source>
        <dbReference type="ARBA" id="ARBA00023211"/>
    </source>
</evidence>
<protein>
    <recommendedName>
        <fullName evidence="3">protein-serine/threonine phosphatase</fullName>
        <ecNumber evidence="3">3.1.3.16</ecNumber>
    </recommendedName>
</protein>
<feature type="compositionally biased region" description="Acidic residues" evidence="10">
    <location>
        <begin position="308"/>
        <end position="319"/>
    </location>
</feature>
<dbReference type="PROSITE" id="PS01032">
    <property type="entry name" value="PPM_1"/>
    <property type="match status" value="1"/>
</dbReference>
<feature type="region of interest" description="Disordered" evidence="10">
    <location>
        <begin position="166"/>
        <end position="363"/>
    </location>
</feature>
<dbReference type="AlphaFoldDB" id="A0A9J6BUX5"/>
<feature type="compositionally biased region" description="Basic and acidic residues" evidence="10">
    <location>
        <begin position="585"/>
        <end position="594"/>
    </location>
</feature>
<evidence type="ECO:0000313" key="12">
    <source>
        <dbReference type="EMBL" id="KAG5673705.1"/>
    </source>
</evidence>
<feature type="compositionally biased region" description="Low complexity" evidence="10">
    <location>
        <begin position="184"/>
        <end position="200"/>
    </location>
</feature>
<evidence type="ECO:0000256" key="3">
    <source>
        <dbReference type="ARBA" id="ARBA00013081"/>
    </source>
</evidence>
<comment type="caution">
    <text evidence="12">The sequence shown here is derived from an EMBL/GenBank/DDBJ whole genome shotgun (WGS) entry which is preliminary data.</text>
</comment>
<feature type="compositionally biased region" description="Polar residues" evidence="10">
    <location>
        <begin position="201"/>
        <end position="238"/>
    </location>
</feature>
<dbReference type="GO" id="GO:0004722">
    <property type="term" value="F:protein serine/threonine phosphatase activity"/>
    <property type="evidence" value="ECO:0007669"/>
    <property type="project" value="UniProtKB-EC"/>
</dbReference>
<keyword evidence="4" id="KW-0479">Metal-binding</keyword>
<comment type="cofactor">
    <cofactor evidence="1">
        <name>Mn(2+)</name>
        <dbReference type="ChEBI" id="CHEBI:29035"/>
    </cofactor>
</comment>
<evidence type="ECO:0000256" key="4">
    <source>
        <dbReference type="ARBA" id="ARBA00022723"/>
    </source>
</evidence>
<name>A0A9J6BUX5_POLVA</name>
<dbReference type="InterPro" id="IPR036457">
    <property type="entry name" value="PPM-type-like_dom_sf"/>
</dbReference>
<dbReference type="InterPro" id="IPR001932">
    <property type="entry name" value="PPM-type_phosphatase-like_dom"/>
</dbReference>
<evidence type="ECO:0000256" key="6">
    <source>
        <dbReference type="ARBA" id="ARBA00022842"/>
    </source>
</evidence>
<keyword evidence="6" id="KW-0460">Magnesium</keyword>
<evidence type="ECO:0000256" key="10">
    <source>
        <dbReference type="SAM" id="MobiDB-lite"/>
    </source>
</evidence>
<feature type="region of interest" description="Disordered" evidence="10">
    <location>
        <begin position="574"/>
        <end position="605"/>
    </location>
</feature>
<organism evidence="12 13">
    <name type="scientific">Polypedilum vanderplanki</name>
    <name type="common">Sleeping chironomid midge</name>
    <dbReference type="NCBI Taxonomy" id="319348"/>
    <lineage>
        <taxon>Eukaryota</taxon>
        <taxon>Metazoa</taxon>
        <taxon>Ecdysozoa</taxon>
        <taxon>Arthropoda</taxon>
        <taxon>Hexapoda</taxon>
        <taxon>Insecta</taxon>
        <taxon>Pterygota</taxon>
        <taxon>Neoptera</taxon>
        <taxon>Endopterygota</taxon>
        <taxon>Diptera</taxon>
        <taxon>Nematocera</taxon>
        <taxon>Chironomoidea</taxon>
        <taxon>Chironomidae</taxon>
        <taxon>Chironominae</taxon>
        <taxon>Polypedilum</taxon>
        <taxon>Polypedilum</taxon>
    </lineage>
</organism>
<keyword evidence="8" id="KW-0464">Manganese</keyword>
<dbReference type="InterPro" id="IPR000222">
    <property type="entry name" value="PP2C_BS"/>
</dbReference>
<gene>
    <name evidence="12" type="ORF">PVAND_003728</name>
</gene>
<dbReference type="EMBL" id="JADBJN010000003">
    <property type="protein sequence ID" value="KAG5673705.1"/>
    <property type="molecule type" value="Genomic_DNA"/>
</dbReference>
<dbReference type="GO" id="GO:0046872">
    <property type="term" value="F:metal ion binding"/>
    <property type="evidence" value="ECO:0007669"/>
    <property type="project" value="UniProtKB-KW"/>
</dbReference>
<dbReference type="SUPFAM" id="SSF81606">
    <property type="entry name" value="PP2C-like"/>
    <property type="match status" value="2"/>
</dbReference>
<dbReference type="CDD" id="cd00143">
    <property type="entry name" value="PP2Cc"/>
    <property type="match status" value="2"/>
</dbReference>
<comment type="similarity">
    <text evidence="2 9">Belongs to the PP2C family.</text>
</comment>
<dbReference type="EC" id="3.1.3.16" evidence="3"/>
<dbReference type="InterPro" id="IPR015655">
    <property type="entry name" value="PP2C"/>
</dbReference>
<dbReference type="Proteomes" id="UP001107558">
    <property type="component" value="Chromosome 3"/>
</dbReference>
<dbReference type="PANTHER" id="PTHR13832">
    <property type="entry name" value="PROTEIN PHOSPHATASE 2C"/>
    <property type="match status" value="1"/>
</dbReference>
<feature type="compositionally biased region" description="Low complexity" evidence="10">
    <location>
        <begin position="267"/>
        <end position="293"/>
    </location>
</feature>
<dbReference type="Gene3D" id="3.60.40.10">
    <property type="entry name" value="PPM-type phosphatase domain"/>
    <property type="match status" value="2"/>
</dbReference>
<proteinExistence type="inferred from homology"/>
<reference evidence="12" key="1">
    <citation type="submission" date="2021-03" db="EMBL/GenBank/DDBJ databases">
        <title>Chromosome level genome of the anhydrobiotic midge Polypedilum vanderplanki.</title>
        <authorList>
            <person name="Yoshida Y."/>
            <person name="Kikawada T."/>
            <person name="Gusev O."/>
        </authorList>
    </citation>
    <scope>NUCLEOTIDE SEQUENCE</scope>
    <source>
        <strain evidence="12">NIAS01</strain>
        <tissue evidence="12">Whole body or cell culture</tissue>
    </source>
</reference>
<evidence type="ECO:0000256" key="1">
    <source>
        <dbReference type="ARBA" id="ARBA00001936"/>
    </source>
</evidence>
<dbReference type="Pfam" id="PF00481">
    <property type="entry name" value="PP2C"/>
    <property type="match status" value="2"/>
</dbReference>
<feature type="compositionally biased region" description="Acidic residues" evidence="10">
    <location>
        <begin position="336"/>
        <end position="363"/>
    </location>
</feature>
<evidence type="ECO:0000256" key="7">
    <source>
        <dbReference type="ARBA" id="ARBA00022912"/>
    </source>
</evidence>
<keyword evidence="5 9" id="KW-0378">Hydrolase</keyword>
<dbReference type="PROSITE" id="PS51746">
    <property type="entry name" value="PPM_2"/>
    <property type="match status" value="1"/>
</dbReference>
<feature type="domain" description="PPM-type phosphatase" evidence="11">
    <location>
        <begin position="28"/>
        <end position="554"/>
    </location>
</feature>
<evidence type="ECO:0000313" key="13">
    <source>
        <dbReference type="Proteomes" id="UP001107558"/>
    </source>
</evidence>
<dbReference type="PANTHER" id="PTHR13832:SF803">
    <property type="entry name" value="PROTEIN PHOSPHATASE 1G"/>
    <property type="match status" value="1"/>
</dbReference>
<evidence type="ECO:0000259" key="11">
    <source>
        <dbReference type="PROSITE" id="PS51746"/>
    </source>
</evidence>
<evidence type="ECO:0000256" key="5">
    <source>
        <dbReference type="ARBA" id="ARBA00022801"/>
    </source>
</evidence>
<dbReference type="SMART" id="SM00332">
    <property type="entry name" value="PP2Cc"/>
    <property type="match status" value="1"/>
</dbReference>